<gene>
    <name evidence="3" type="ORF">BOH74_18315</name>
</gene>
<dbReference type="SUPFAM" id="SSF159594">
    <property type="entry name" value="XCC0632-like"/>
    <property type="match status" value="1"/>
</dbReference>
<keyword evidence="1" id="KW-0732">Signal</keyword>
<organism evidence="3 4">
    <name type="scientific">Pseudomonas versuta</name>
    <dbReference type="NCBI Taxonomy" id="1788301"/>
    <lineage>
        <taxon>Bacteria</taxon>
        <taxon>Pseudomonadati</taxon>
        <taxon>Pseudomonadota</taxon>
        <taxon>Gammaproteobacteria</taxon>
        <taxon>Pseudomonadales</taxon>
        <taxon>Pseudomonadaceae</taxon>
        <taxon>Pseudomonas</taxon>
    </lineage>
</organism>
<feature type="chain" id="PRO_5032926789" description="ABC-type transport auxiliary lipoprotein component domain-containing protein" evidence="1">
    <location>
        <begin position="24"/>
        <end position="206"/>
    </location>
</feature>
<dbReference type="Proteomes" id="UP000185990">
    <property type="component" value="Unassembled WGS sequence"/>
</dbReference>
<dbReference type="InterPro" id="IPR005586">
    <property type="entry name" value="ABC_trans_aux"/>
</dbReference>
<dbReference type="AlphaFoldDB" id="A0A854A189"/>
<sequence>MSAQTRLCLGLLATLTLTACSSASTHFYTLMSPADAREGQRPVTPPGFQLDVGVVRVPVQVDQPQLVVREAGGGLAILETERWSSPLADEFHDTLVDRLESELGVRDLAGLPKSASVPVLGVQTEVRRFDSWPGQYALIDVVWSLSLRQNGQPPRTLTCSSTLRQPAGQSVQQVVLAHRETIAALAATIASTARRWSQSTNVQCPQ</sequence>
<evidence type="ECO:0000313" key="4">
    <source>
        <dbReference type="Proteomes" id="UP000185990"/>
    </source>
</evidence>
<dbReference type="RefSeq" id="WP_073510228.1">
    <property type="nucleotide sequence ID" value="NZ_MPJD01000032.1"/>
</dbReference>
<evidence type="ECO:0000313" key="3">
    <source>
        <dbReference type="EMBL" id="OKA19338.1"/>
    </source>
</evidence>
<dbReference type="EMBL" id="MPJD01000032">
    <property type="protein sequence ID" value="OKA19338.1"/>
    <property type="molecule type" value="Genomic_DNA"/>
</dbReference>
<dbReference type="Gene3D" id="3.40.50.10610">
    <property type="entry name" value="ABC-type transport auxiliary lipoprotein component"/>
    <property type="match status" value="1"/>
</dbReference>
<evidence type="ECO:0000259" key="2">
    <source>
        <dbReference type="Pfam" id="PF03886"/>
    </source>
</evidence>
<name>A0A854A189_9PSED</name>
<comment type="caution">
    <text evidence="3">The sequence shown here is derived from an EMBL/GenBank/DDBJ whole genome shotgun (WGS) entry which is preliminary data.</text>
</comment>
<evidence type="ECO:0000256" key="1">
    <source>
        <dbReference type="SAM" id="SignalP"/>
    </source>
</evidence>
<feature type="signal peptide" evidence="1">
    <location>
        <begin position="1"/>
        <end position="23"/>
    </location>
</feature>
<protein>
    <recommendedName>
        <fullName evidence="2">ABC-type transport auxiliary lipoprotein component domain-containing protein</fullName>
    </recommendedName>
</protein>
<reference evidence="3 4" key="1">
    <citation type="submission" date="2016-11" db="EMBL/GenBank/DDBJ databases">
        <title>Draft genome of Pseudomonas versuta A4R1.12.</title>
        <authorList>
            <person name="See-Too W.-S."/>
        </authorList>
    </citation>
    <scope>NUCLEOTIDE SEQUENCE [LARGE SCALE GENOMIC DNA]</scope>
    <source>
        <strain evidence="3 4">A4R1.12</strain>
    </source>
</reference>
<feature type="domain" description="ABC-type transport auxiliary lipoprotein component" evidence="2">
    <location>
        <begin position="28"/>
        <end position="190"/>
    </location>
</feature>
<accession>A0A854A189</accession>
<dbReference type="Pfam" id="PF03886">
    <property type="entry name" value="ABC_trans_aux"/>
    <property type="match status" value="1"/>
</dbReference>
<dbReference type="PROSITE" id="PS51257">
    <property type="entry name" value="PROKAR_LIPOPROTEIN"/>
    <property type="match status" value="1"/>
</dbReference>
<proteinExistence type="predicted"/>